<comment type="caution">
    <text evidence="11">The sequence shown here is derived from an EMBL/GenBank/DDBJ whole genome shotgun (WGS) entry which is preliminary data.</text>
</comment>
<dbReference type="FunFam" id="1.10.10.10:FF:000322">
    <property type="entry name" value="Probable disease resistance protein At1g63360"/>
    <property type="match status" value="1"/>
</dbReference>
<dbReference type="InterPro" id="IPR027417">
    <property type="entry name" value="P-loop_NTPase"/>
</dbReference>
<dbReference type="GO" id="GO:0043531">
    <property type="term" value="F:ADP binding"/>
    <property type="evidence" value="ECO:0007669"/>
    <property type="project" value="InterPro"/>
</dbReference>
<dbReference type="Pfam" id="PF23559">
    <property type="entry name" value="WHD_DRP"/>
    <property type="match status" value="1"/>
</dbReference>
<feature type="domain" description="Disease resistance protein winged helix" evidence="9">
    <location>
        <begin position="447"/>
        <end position="520"/>
    </location>
</feature>
<sequence length="945" mass="109230">MAEELIKDYDMSAGSLREFRTYLVHDIKKRIQDVEKKLKFWHAVLKDLDQRKSKVSSVQSVERDIRDFVSRLQNVFETYVNEFQRRRGRSIIGKFKFIRMADLDVKEINMQIRMTSFDLNFVRELSRTEDQSANENPETEIRRKLRRSIFDSGENDIVVKDPTLKTLESALLDRKDGVILICGREGTGKTALAHKLFSSPSVQSHFYICSAVEIGPEFAVRNVLQSILAQLPQGREKIEQPDITVETVAEHFKEYGKDLRYLFVLDDIRSQDDWNHLRRIFPQNQKGSKLMLTTRSADIVFSVNEDGLDEPDGLDELDEPDGLDEPDELDEPKVFFHVMRRLSPSYSVELFHKTTFSRDPYAAAEFDSLEDQVLKYCRGLPSAIVAVREVLAKKSTSHEWQRVLGDIKILINRGLPVEQIVSQKSISDLIFGDIPYHLKPCFLYLGLFPKGSKIEVEHLYLQWMAEGMISRNDCQENETTMDLSERYLSDLVQRKIVEVEEEEEETPQRKYKSCQVHRHMKNHCLQKGEEYLFKVLDNRSSDSLSLTTSTARGMALHLGKEDDRSSVDQLENEKVDHLRSLLLLSLQDLPVKFEWPQRMFNLKKYRMLRILYFERVDFQKRGLPRGMKWPIYLRYLSFKGCTLGVLPSSIGGLSFLETLDLRVSSEIIIPNVLRKLGKLVYLYLPLEFKTPNNDKLDLKSLKEIEILENFHTGMCNVADLFKMMKLRHLSTTVEGNLEDLKQIVSCMGMTSANTSLSIKVQNLDCYTEERHSVFRELLRCQILHTLHMDGHLGQIPPHYEITTRLTEMVLIGSQLKEDPMTTLDKLPELQVLVLQNDAFDGKKMVCAESSFTKLKRLELSTLRFLETWEVEEGSLPVLSIVAVKNCRKLQILPDELRNRVPQITFEIVSELISKDGLKLKKSGPGSFLTISSFSQSIVFHLVLHI</sequence>
<feature type="domain" description="NB-ARC" evidence="8">
    <location>
        <begin position="166"/>
        <end position="303"/>
    </location>
</feature>
<dbReference type="GO" id="GO:0005524">
    <property type="term" value="F:ATP binding"/>
    <property type="evidence" value="ECO:0007669"/>
    <property type="project" value="UniProtKB-KW"/>
</dbReference>
<evidence type="ECO:0000256" key="7">
    <source>
        <dbReference type="SAM" id="MobiDB-lite"/>
    </source>
</evidence>
<evidence type="ECO:0000259" key="9">
    <source>
        <dbReference type="Pfam" id="PF23559"/>
    </source>
</evidence>
<keyword evidence="3" id="KW-0677">Repeat</keyword>
<dbReference type="InterPro" id="IPR044974">
    <property type="entry name" value="Disease_R_plants"/>
</dbReference>
<evidence type="ECO:0000256" key="4">
    <source>
        <dbReference type="ARBA" id="ARBA00022741"/>
    </source>
</evidence>
<dbReference type="Gene3D" id="3.80.10.10">
    <property type="entry name" value="Ribonuclease Inhibitor"/>
    <property type="match status" value="1"/>
</dbReference>
<evidence type="ECO:0000256" key="2">
    <source>
        <dbReference type="ARBA" id="ARBA00022614"/>
    </source>
</evidence>
<dbReference type="AlphaFoldDB" id="A0A8S0QM09"/>
<dbReference type="InterPro" id="IPR032675">
    <property type="entry name" value="LRR_dom_sf"/>
</dbReference>
<evidence type="ECO:0000313" key="11">
    <source>
        <dbReference type="EMBL" id="CAA2970264.1"/>
    </source>
</evidence>
<evidence type="ECO:0000256" key="5">
    <source>
        <dbReference type="ARBA" id="ARBA00022821"/>
    </source>
</evidence>
<dbReference type="GO" id="GO:0098542">
    <property type="term" value="P:defense response to other organism"/>
    <property type="evidence" value="ECO:0007669"/>
    <property type="project" value="TreeGrafter"/>
</dbReference>
<evidence type="ECO:0000256" key="6">
    <source>
        <dbReference type="ARBA" id="ARBA00022840"/>
    </source>
</evidence>
<dbReference type="EMBL" id="CACTIH010001967">
    <property type="protein sequence ID" value="CAA2970264.1"/>
    <property type="molecule type" value="Genomic_DNA"/>
</dbReference>
<dbReference type="InterPro" id="IPR042197">
    <property type="entry name" value="Apaf_helical"/>
</dbReference>
<organism evidence="11 12">
    <name type="scientific">Olea europaea subsp. europaea</name>
    <dbReference type="NCBI Taxonomy" id="158383"/>
    <lineage>
        <taxon>Eukaryota</taxon>
        <taxon>Viridiplantae</taxon>
        <taxon>Streptophyta</taxon>
        <taxon>Embryophyta</taxon>
        <taxon>Tracheophyta</taxon>
        <taxon>Spermatophyta</taxon>
        <taxon>Magnoliopsida</taxon>
        <taxon>eudicotyledons</taxon>
        <taxon>Gunneridae</taxon>
        <taxon>Pentapetalae</taxon>
        <taxon>asterids</taxon>
        <taxon>lamiids</taxon>
        <taxon>Lamiales</taxon>
        <taxon>Oleaceae</taxon>
        <taxon>Oleeae</taxon>
        <taxon>Olea</taxon>
    </lineage>
</organism>
<reference evidence="11 12" key="1">
    <citation type="submission" date="2019-12" db="EMBL/GenBank/DDBJ databases">
        <authorList>
            <person name="Alioto T."/>
            <person name="Alioto T."/>
            <person name="Gomez Garrido J."/>
        </authorList>
    </citation>
    <scope>NUCLEOTIDE SEQUENCE [LARGE SCALE GENOMIC DNA]</scope>
</reference>
<feature type="region of interest" description="Disordered" evidence="7">
    <location>
        <begin position="306"/>
        <end position="326"/>
    </location>
</feature>
<protein>
    <submittedName>
        <fullName evidence="11">Probable disease resistance RF9</fullName>
    </submittedName>
</protein>
<keyword evidence="4" id="KW-0547">Nucleotide-binding</keyword>
<evidence type="ECO:0000313" key="12">
    <source>
        <dbReference type="Proteomes" id="UP000594638"/>
    </source>
</evidence>
<dbReference type="Gramene" id="OE9A059144T2">
    <property type="protein sequence ID" value="OE9A059144C2"/>
    <property type="gene ID" value="OE9A059144"/>
</dbReference>
<comment type="similarity">
    <text evidence="1">Belongs to the disease resistance NB-LRR family.</text>
</comment>
<keyword evidence="6" id="KW-0067">ATP-binding</keyword>
<dbReference type="PRINTS" id="PR00364">
    <property type="entry name" value="DISEASERSIST"/>
</dbReference>
<evidence type="ECO:0000259" key="10">
    <source>
        <dbReference type="Pfam" id="PF23598"/>
    </source>
</evidence>
<keyword evidence="12" id="KW-1185">Reference proteome</keyword>
<evidence type="ECO:0000256" key="3">
    <source>
        <dbReference type="ARBA" id="ARBA00022737"/>
    </source>
</evidence>
<dbReference type="OrthoDB" id="911815at2759"/>
<dbReference type="SUPFAM" id="SSF52540">
    <property type="entry name" value="P-loop containing nucleoside triphosphate hydrolases"/>
    <property type="match status" value="1"/>
</dbReference>
<dbReference type="InterPro" id="IPR002182">
    <property type="entry name" value="NB-ARC"/>
</dbReference>
<dbReference type="Pfam" id="PF23598">
    <property type="entry name" value="LRR_14"/>
    <property type="match status" value="1"/>
</dbReference>
<dbReference type="Gene3D" id="1.10.8.430">
    <property type="entry name" value="Helical domain of apoptotic protease-activating factors"/>
    <property type="match status" value="1"/>
</dbReference>
<dbReference type="PANTHER" id="PTHR23155:SF1185">
    <property type="entry name" value="DISEASE RESISTANCE RPP8-LIKE PROTEIN 3-RELATED"/>
    <property type="match status" value="1"/>
</dbReference>
<dbReference type="Gene3D" id="1.10.10.10">
    <property type="entry name" value="Winged helix-like DNA-binding domain superfamily/Winged helix DNA-binding domain"/>
    <property type="match status" value="1"/>
</dbReference>
<evidence type="ECO:0000259" key="8">
    <source>
        <dbReference type="Pfam" id="PF00931"/>
    </source>
</evidence>
<evidence type="ECO:0000256" key="1">
    <source>
        <dbReference type="ARBA" id="ARBA00008894"/>
    </source>
</evidence>
<dbReference type="InterPro" id="IPR058922">
    <property type="entry name" value="WHD_DRP"/>
</dbReference>
<dbReference type="Pfam" id="PF00931">
    <property type="entry name" value="NB-ARC"/>
    <property type="match status" value="1"/>
</dbReference>
<feature type="domain" description="Disease resistance R13L4/SHOC-2-like LRR" evidence="10">
    <location>
        <begin position="598"/>
        <end position="884"/>
    </location>
</feature>
<dbReference type="Gene3D" id="3.40.50.300">
    <property type="entry name" value="P-loop containing nucleotide triphosphate hydrolases"/>
    <property type="match status" value="1"/>
</dbReference>
<accession>A0A8S0QM09</accession>
<name>A0A8S0QM09_OLEEU</name>
<keyword evidence="2" id="KW-0433">Leucine-rich repeat</keyword>
<gene>
    <name evidence="11" type="ORF">OLEA9_A059144</name>
</gene>
<dbReference type="PANTHER" id="PTHR23155">
    <property type="entry name" value="DISEASE RESISTANCE PROTEIN RP"/>
    <property type="match status" value="1"/>
</dbReference>
<dbReference type="Proteomes" id="UP000594638">
    <property type="component" value="Unassembled WGS sequence"/>
</dbReference>
<keyword evidence="5" id="KW-0611">Plant defense</keyword>
<dbReference type="InterPro" id="IPR036388">
    <property type="entry name" value="WH-like_DNA-bd_sf"/>
</dbReference>
<dbReference type="InterPro" id="IPR055414">
    <property type="entry name" value="LRR_R13L4/SHOC2-like"/>
</dbReference>
<dbReference type="SUPFAM" id="SSF52058">
    <property type="entry name" value="L domain-like"/>
    <property type="match status" value="1"/>
</dbReference>
<proteinExistence type="inferred from homology"/>